<gene>
    <name evidence="7 8" type="primary">mltG</name>
    <name evidence="8" type="ORF">IC621_17610</name>
</gene>
<dbReference type="GO" id="GO:0008932">
    <property type="term" value="F:lytic endotransglycosylase activity"/>
    <property type="evidence" value="ECO:0007669"/>
    <property type="project" value="UniProtKB-UniRule"/>
</dbReference>
<keyword evidence="2 7" id="KW-0812">Transmembrane</keyword>
<protein>
    <recommendedName>
        <fullName evidence="7">Endolytic murein transglycosylase</fullName>
        <ecNumber evidence="7">4.2.2.29</ecNumber>
    </recommendedName>
    <alternativeName>
        <fullName evidence="7">Peptidoglycan lytic transglycosylase</fullName>
    </alternativeName>
    <alternativeName>
        <fullName evidence="7">Peptidoglycan polymerization terminase</fullName>
    </alternativeName>
</protein>
<dbReference type="RefSeq" id="WP_191159859.1">
    <property type="nucleotide sequence ID" value="NZ_JACXAI010000025.1"/>
</dbReference>
<keyword evidence="3 7" id="KW-1133">Transmembrane helix</keyword>
<comment type="function">
    <text evidence="7">Functions as a peptidoglycan terminase that cleaves nascent peptidoglycan strands endolytically to terminate their elongation.</text>
</comment>
<keyword evidence="9" id="KW-1185">Reference proteome</keyword>
<evidence type="ECO:0000256" key="5">
    <source>
        <dbReference type="ARBA" id="ARBA00023239"/>
    </source>
</evidence>
<comment type="caution">
    <text evidence="8">The sequence shown here is derived from an EMBL/GenBank/DDBJ whole genome shotgun (WGS) entry which is preliminary data.</text>
</comment>
<dbReference type="NCBIfam" id="TIGR00247">
    <property type="entry name" value="endolytic transglycosylase MltG"/>
    <property type="match status" value="1"/>
</dbReference>
<dbReference type="EC" id="4.2.2.29" evidence="7"/>
<organism evidence="8 9">
    <name type="scientific">Metabacillus arenae</name>
    <dbReference type="NCBI Taxonomy" id="2771434"/>
    <lineage>
        <taxon>Bacteria</taxon>
        <taxon>Bacillati</taxon>
        <taxon>Bacillota</taxon>
        <taxon>Bacilli</taxon>
        <taxon>Bacillales</taxon>
        <taxon>Bacillaceae</taxon>
        <taxon>Metabacillus</taxon>
    </lineage>
</organism>
<evidence type="ECO:0000256" key="6">
    <source>
        <dbReference type="ARBA" id="ARBA00023316"/>
    </source>
</evidence>
<keyword evidence="6 7" id="KW-0961">Cell wall biogenesis/degradation</keyword>
<evidence type="ECO:0000256" key="2">
    <source>
        <dbReference type="ARBA" id="ARBA00022692"/>
    </source>
</evidence>
<evidence type="ECO:0000256" key="4">
    <source>
        <dbReference type="ARBA" id="ARBA00023136"/>
    </source>
</evidence>
<proteinExistence type="inferred from homology"/>
<evidence type="ECO:0000256" key="1">
    <source>
        <dbReference type="ARBA" id="ARBA00022475"/>
    </source>
</evidence>
<dbReference type="HAMAP" id="MF_02065">
    <property type="entry name" value="MltG"/>
    <property type="match status" value="1"/>
</dbReference>
<evidence type="ECO:0000256" key="7">
    <source>
        <dbReference type="HAMAP-Rule" id="MF_02065"/>
    </source>
</evidence>
<dbReference type="EMBL" id="JACXAI010000025">
    <property type="protein sequence ID" value="MBD1382049.1"/>
    <property type="molecule type" value="Genomic_DNA"/>
</dbReference>
<feature type="transmembrane region" description="Helical" evidence="7">
    <location>
        <begin position="26"/>
        <end position="49"/>
    </location>
</feature>
<comment type="catalytic activity">
    <reaction evidence="7">
        <text>a peptidoglycan chain = a peptidoglycan chain with N-acetyl-1,6-anhydromuramyl-[peptide] at the reducing end + a peptidoglycan chain with N-acetylglucosamine at the non-reducing end.</text>
        <dbReference type="EC" id="4.2.2.29"/>
    </reaction>
</comment>
<comment type="similarity">
    <text evidence="7">Belongs to the transglycosylase MltG family.</text>
</comment>
<comment type="subcellular location">
    <subcellularLocation>
        <location evidence="7">Cell membrane</location>
        <topology evidence="7">Single-pass membrane protein</topology>
    </subcellularLocation>
</comment>
<dbReference type="Gene3D" id="3.30.160.60">
    <property type="entry name" value="Classic Zinc Finger"/>
    <property type="match status" value="1"/>
</dbReference>
<feature type="site" description="Important for catalytic activity" evidence="7">
    <location>
        <position position="258"/>
    </location>
</feature>
<dbReference type="GO" id="GO:0009252">
    <property type="term" value="P:peptidoglycan biosynthetic process"/>
    <property type="evidence" value="ECO:0007669"/>
    <property type="project" value="UniProtKB-UniRule"/>
</dbReference>
<name>A0A926NEJ6_9BACI</name>
<dbReference type="GO" id="GO:0005886">
    <property type="term" value="C:plasma membrane"/>
    <property type="evidence" value="ECO:0007669"/>
    <property type="project" value="UniProtKB-SubCell"/>
</dbReference>
<dbReference type="PANTHER" id="PTHR30518:SF2">
    <property type="entry name" value="ENDOLYTIC MUREIN TRANSGLYCOSYLASE"/>
    <property type="match status" value="1"/>
</dbReference>
<dbReference type="AlphaFoldDB" id="A0A926NEJ6"/>
<dbReference type="Gene3D" id="3.30.1490.480">
    <property type="entry name" value="Endolytic murein transglycosylase"/>
    <property type="match status" value="1"/>
</dbReference>
<dbReference type="GO" id="GO:0071555">
    <property type="term" value="P:cell wall organization"/>
    <property type="evidence" value="ECO:0007669"/>
    <property type="project" value="UniProtKB-KW"/>
</dbReference>
<dbReference type="CDD" id="cd08010">
    <property type="entry name" value="MltG_like"/>
    <property type="match status" value="1"/>
</dbReference>
<dbReference type="Proteomes" id="UP000626844">
    <property type="component" value="Unassembled WGS sequence"/>
</dbReference>
<sequence>MSDSKKDSIHTKLLQQHTEAKVVRKIVLTVFISLIIIFSGVIGGGYLYIKSALKPVNPKNTDPVMVEIPIGSSVSSIAGILEDNGLIKNKHIFKYYVKFKSESGFQAGEYQLNQAMDFQEMIDLMKTGKVSENVTFQITIPEGRQLSEIAALIAKSAPYSEKEVLNKLQDKKFIDYLKKKYPDTLTNEIDKKHIKYALEGYLYPATYPFYEKKPSLEDIIEPMVQQTNKMVLNYLPKIEEKKMNVHQFLTMASLIEEEATEKADRDKISSVFYNRIEEGMPLQTDPTVLYALGEHKDRVLYDDLEVDSLYNTYKNTGLPPGPIANAGESSFAAALEPENTDFLYFLATRKGEVIFTKTLKEHNKEKAKHITKQNK</sequence>
<keyword evidence="1 7" id="KW-1003">Cell membrane</keyword>
<dbReference type="InterPro" id="IPR003770">
    <property type="entry name" value="MLTG-like"/>
</dbReference>
<dbReference type="PANTHER" id="PTHR30518">
    <property type="entry name" value="ENDOLYTIC MUREIN TRANSGLYCOSYLASE"/>
    <property type="match status" value="1"/>
</dbReference>
<evidence type="ECO:0000256" key="3">
    <source>
        <dbReference type="ARBA" id="ARBA00022989"/>
    </source>
</evidence>
<keyword evidence="5 7" id="KW-0456">Lyase</keyword>
<reference evidence="8" key="1">
    <citation type="submission" date="2020-09" db="EMBL/GenBank/DDBJ databases">
        <title>A novel bacterium of genus Bacillus, isolated from South China Sea.</title>
        <authorList>
            <person name="Huang H."/>
            <person name="Mo K."/>
            <person name="Hu Y."/>
        </authorList>
    </citation>
    <scope>NUCLEOTIDE SEQUENCE</scope>
    <source>
        <strain evidence="8">IB182487</strain>
    </source>
</reference>
<keyword evidence="4 7" id="KW-0472">Membrane</keyword>
<accession>A0A926NEJ6</accession>
<evidence type="ECO:0000313" key="8">
    <source>
        <dbReference type="EMBL" id="MBD1382049.1"/>
    </source>
</evidence>
<dbReference type="Pfam" id="PF02618">
    <property type="entry name" value="YceG"/>
    <property type="match status" value="1"/>
</dbReference>
<evidence type="ECO:0000313" key="9">
    <source>
        <dbReference type="Proteomes" id="UP000626844"/>
    </source>
</evidence>